<dbReference type="Ensembl" id="ENSCSET00000023705.1">
    <property type="protein sequence ID" value="ENSCSEP00000023397.1"/>
    <property type="gene ID" value="ENSCSEG00000014927.1"/>
</dbReference>
<evidence type="ECO:0000256" key="2">
    <source>
        <dbReference type="ARBA" id="ARBA00006991"/>
    </source>
</evidence>
<feature type="domain" description="C2H2-type" evidence="13">
    <location>
        <begin position="144"/>
        <end position="166"/>
    </location>
</feature>
<evidence type="ECO:0000259" key="13">
    <source>
        <dbReference type="PROSITE" id="PS50157"/>
    </source>
</evidence>
<evidence type="ECO:0000256" key="12">
    <source>
        <dbReference type="SAM" id="MobiDB-lite"/>
    </source>
</evidence>
<dbReference type="PANTHER" id="PTHR45925:SF4">
    <property type="entry name" value="ZINC FINGER PROTEIN 217"/>
    <property type="match status" value="1"/>
</dbReference>
<dbReference type="SUPFAM" id="SSF57667">
    <property type="entry name" value="beta-beta-alpha zinc fingers"/>
    <property type="match status" value="3"/>
</dbReference>
<dbReference type="FunFam" id="3.30.160.60:FF:000075">
    <property type="entry name" value="Putative zinc finger protein 536"/>
    <property type="match status" value="1"/>
</dbReference>
<dbReference type="GO" id="GO:0000978">
    <property type="term" value="F:RNA polymerase II cis-regulatory region sequence-specific DNA binding"/>
    <property type="evidence" value="ECO:0007669"/>
    <property type="project" value="TreeGrafter"/>
</dbReference>
<feature type="domain" description="C2H2-type" evidence="13">
    <location>
        <begin position="484"/>
        <end position="511"/>
    </location>
</feature>
<dbReference type="AlphaFoldDB" id="A0A3P8WA96"/>
<name>A0A3P8WA96_CYNSE</name>
<dbReference type="Gene3D" id="3.30.160.60">
    <property type="entry name" value="Classic Zinc Finger"/>
    <property type="match status" value="5"/>
</dbReference>
<keyword evidence="6" id="KW-0862">Zinc</keyword>
<dbReference type="SMART" id="SM00355">
    <property type="entry name" value="ZnF_C2H2"/>
    <property type="match status" value="8"/>
</dbReference>
<dbReference type="RefSeq" id="XP_008317279.1">
    <property type="nucleotide sequence ID" value="XM_008319057.3"/>
</dbReference>
<dbReference type="Proteomes" id="UP000265120">
    <property type="component" value="Chromosome 10"/>
</dbReference>
<dbReference type="Ensembl" id="ENSCSET00000023703.1">
    <property type="protein sequence ID" value="ENSCSEP00000023395.1"/>
    <property type="gene ID" value="ENSCSEG00000014927.1"/>
</dbReference>
<feature type="region of interest" description="Disordered" evidence="12">
    <location>
        <begin position="395"/>
        <end position="448"/>
    </location>
</feature>
<evidence type="ECO:0000256" key="1">
    <source>
        <dbReference type="ARBA" id="ARBA00004123"/>
    </source>
</evidence>
<evidence type="ECO:0000256" key="4">
    <source>
        <dbReference type="ARBA" id="ARBA00022737"/>
    </source>
</evidence>
<feature type="domain" description="C2H2-type" evidence="13">
    <location>
        <begin position="202"/>
        <end position="229"/>
    </location>
</feature>
<feature type="compositionally biased region" description="Basic and acidic residues" evidence="12">
    <location>
        <begin position="367"/>
        <end position="377"/>
    </location>
</feature>
<dbReference type="RefSeq" id="XP_016891421.1">
    <property type="nucleotide sequence ID" value="XM_017035932.2"/>
</dbReference>
<feature type="domain" description="C2H2-type" evidence="13">
    <location>
        <begin position="456"/>
        <end position="483"/>
    </location>
</feature>
<dbReference type="InterPro" id="IPR056436">
    <property type="entry name" value="Znf-C2H2_ZIC1-5/GLI1-3-like"/>
</dbReference>
<comment type="similarity">
    <text evidence="2">Belongs to the krueppel C2H2-type zinc-finger protein family.</text>
</comment>
<feature type="region of interest" description="Disordered" evidence="12">
    <location>
        <begin position="669"/>
        <end position="796"/>
    </location>
</feature>
<dbReference type="GO" id="GO:0008270">
    <property type="term" value="F:zinc ion binding"/>
    <property type="evidence" value="ECO:0007669"/>
    <property type="project" value="UniProtKB-KW"/>
</dbReference>
<sequence length="979" mass="109277">MPTHSLLPFMESPDGPAQDILISNNASIPGLGSSMTPQTTNSEKAVLQSAGSSPFSCMFCDLTFSHQDELGPHVLTQHPTTFSEPTVLRVEAEFRIPGERPRPKHSSLNHEKEDVHSCIVCGQVSQDASELETHMRKHKDYFTYCCNVCGRRFREPWFLKNHMKMHGKPGAKSKAQQDLEVPVTVNGIVQEPTSEPVVTVYKLCMVCGFYFPDHDSLVEHSKVHNREVEHAKYRDKENMDSTSNSLSNQETFLHGLNLRPCPAGNTLQHVRSSKWIPQLDPFNTYQAWQLATKGKIAVGPNNTKDVGQEASTDNEDCNSDKEELNAIWSESQGGDKTVKGVLGRELRSQHQSLAENPAPQRRSLMQKTKDKERPTTCEECQRTFRTYHQLVLHSRVHKRERGGEESPTSSVDGKLSRVNSIEHGEDVPEEGFEDPALTENLSQGEDGFDRSKVRSKECSYCGKSFRSSYYLTVHLRTHTGEKPYKCAYCDYAAAQKTSLKYHLDRRHKNKPFVEIFSRPAPSVPSPTDVKQENDDGSPVQNPSKLWNPSAKTCVNGTPEEKLNSDGKLCKPLLKINDAESEKIFAKSANSQNDDVLIKCPLPLNMKLEREDIKEENSEAPLNLSLKVSFSIPVSAQPRIALTPIACPLCAYKTMYPEVLIMHKNLTHKDKSESIKRTGMGAKQKRLTGCPPALEGKDVSPLPMRDRRHPRRTKSPPPQPAKPKEKTATDLSRGPKRSPLHAPLHRDVQETQHYRQNTDSHFTQDSSRYSDNTRKPSTGGKCVTDKSGPTDRVGIGERTYPARSDVIWHSEAARLCLSRQFTSLPQMDFGEPSNKRLKYSVPTVREGDISEKPGFRGPLVDGSSRLIISGRGVKPTSQTSGPSTLSETLAAVKNKPTAIRGGLDTEWTMMNLLRPYTPNDLASLYHSTPAPMPIHGGLSNSRAGGRTVLYQHLPTLPNLQRRDALGLFPNQWHGATDKST</sequence>
<reference evidence="14" key="2">
    <citation type="submission" date="2025-05" db="UniProtKB">
        <authorList>
            <consortium name="Ensembl"/>
        </authorList>
    </citation>
    <scope>IDENTIFICATION</scope>
</reference>
<dbReference type="RefSeq" id="XP_016891420.1">
    <property type="nucleotide sequence ID" value="XM_017035931.2"/>
</dbReference>
<dbReference type="Pfam" id="PF00096">
    <property type="entry name" value="zf-C2H2"/>
    <property type="match status" value="1"/>
</dbReference>
<dbReference type="GO" id="GO:0005634">
    <property type="term" value="C:nucleus"/>
    <property type="evidence" value="ECO:0007669"/>
    <property type="project" value="UniProtKB-SubCell"/>
</dbReference>
<reference evidence="14 15" key="1">
    <citation type="journal article" date="2014" name="Nat. Genet.">
        <title>Whole-genome sequence of a flatfish provides insights into ZW sex chromosome evolution and adaptation to a benthic lifestyle.</title>
        <authorList>
            <person name="Chen S."/>
            <person name="Zhang G."/>
            <person name="Shao C."/>
            <person name="Huang Q."/>
            <person name="Liu G."/>
            <person name="Zhang P."/>
            <person name="Song W."/>
            <person name="An N."/>
            <person name="Chalopin D."/>
            <person name="Volff J.N."/>
            <person name="Hong Y."/>
            <person name="Li Q."/>
            <person name="Sha Z."/>
            <person name="Zhou H."/>
            <person name="Xie M."/>
            <person name="Yu Q."/>
            <person name="Liu Y."/>
            <person name="Xiang H."/>
            <person name="Wang N."/>
            <person name="Wu K."/>
            <person name="Yang C."/>
            <person name="Zhou Q."/>
            <person name="Liao X."/>
            <person name="Yang L."/>
            <person name="Hu Q."/>
            <person name="Zhang J."/>
            <person name="Meng L."/>
            <person name="Jin L."/>
            <person name="Tian Y."/>
            <person name="Lian J."/>
            <person name="Yang J."/>
            <person name="Miao G."/>
            <person name="Liu S."/>
            <person name="Liang Z."/>
            <person name="Yan F."/>
            <person name="Li Y."/>
            <person name="Sun B."/>
            <person name="Zhang H."/>
            <person name="Zhang J."/>
            <person name="Zhu Y."/>
            <person name="Du M."/>
            <person name="Zhao Y."/>
            <person name="Schartl M."/>
            <person name="Tang Q."/>
            <person name="Wang J."/>
        </authorList>
    </citation>
    <scope>NUCLEOTIDE SEQUENCE</scope>
</reference>
<dbReference type="Pfam" id="PF23561">
    <property type="entry name" value="zf-C2H2_15"/>
    <property type="match status" value="1"/>
</dbReference>
<dbReference type="FunFam" id="3.30.160.60:FF:001450">
    <property type="entry name" value="zinc finger protein 774"/>
    <property type="match status" value="1"/>
</dbReference>
<feature type="region of interest" description="Disordered" evidence="12">
    <location>
        <begin position="516"/>
        <end position="544"/>
    </location>
</feature>
<dbReference type="CTD" id="7764"/>
<dbReference type="PANTHER" id="PTHR45925">
    <property type="entry name" value="ZINC FINGER PROTEIN"/>
    <property type="match status" value="1"/>
</dbReference>
<keyword evidence="5 11" id="KW-0863">Zinc-finger</keyword>
<dbReference type="RefSeq" id="XP_008317278.1">
    <property type="nucleotide sequence ID" value="XM_008319056.2"/>
</dbReference>
<feature type="domain" description="C2H2-type" evidence="13">
    <location>
        <begin position="375"/>
        <end position="402"/>
    </location>
</feature>
<evidence type="ECO:0000256" key="8">
    <source>
        <dbReference type="ARBA" id="ARBA00023125"/>
    </source>
</evidence>
<feature type="region of interest" description="Disordered" evidence="12">
    <location>
        <begin position="299"/>
        <end position="319"/>
    </location>
</feature>
<keyword evidence="9" id="KW-0804">Transcription</keyword>
<evidence type="ECO:0000313" key="15">
    <source>
        <dbReference type="Proteomes" id="UP000265120"/>
    </source>
</evidence>
<accession>A0A3P8WA96</accession>
<dbReference type="InterPro" id="IPR051967">
    <property type="entry name" value="Krueppel_C2H2-ZF"/>
</dbReference>
<keyword evidence="10" id="KW-0539">Nucleus</keyword>
<keyword evidence="7" id="KW-0805">Transcription regulation</keyword>
<evidence type="ECO:0000313" key="14">
    <source>
        <dbReference type="Ensembl" id="ENSCSEP00000023397.1"/>
    </source>
</evidence>
<dbReference type="InterPro" id="IPR013087">
    <property type="entry name" value="Znf_C2H2_type"/>
</dbReference>
<dbReference type="PROSITE" id="PS00028">
    <property type="entry name" value="ZINC_FINGER_C2H2_1"/>
    <property type="match status" value="5"/>
</dbReference>
<dbReference type="GeneID" id="103385243"/>
<dbReference type="PROSITE" id="PS50157">
    <property type="entry name" value="ZINC_FINGER_C2H2_2"/>
    <property type="match status" value="6"/>
</dbReference>
<dbReference type="STRING" id="244447.ENSCSEP00000023395"/>
<feature type="compositionally biased region" description="Basic and acidic residues" evidence="12">
    <location>
        <begin position="743"/>
        <end position="757"/>
    </location>
</feature>
<evidence type="ECO:0000256" key="10">
    <source>
        <dbReference type="ARBA" id="ARBA00023242"/>
    </source>
</evidence>
<evidence type="ECO:0000256" key="3">
    <source>
        <dbReference type="ARBA" id="ARBA00022723"/>
    </source>
</evidence>
<keyword evidence="4" id="KW-0677">Repeat</keyword>
<feature type="compositionally biased region" description="Polar residues" evidence="12">
    <location>
        <begin position="300"/>
        <end position="311"/>
    </location>
</feature>
<keyword evidence="3" id="KW-0479">Metal-binding</keyword>
<organism evidence="14 15">
    <name type="scientific">Cynoglossus semilaevis</name>
    <name type="common">Tongue sole</name>
    <dbReference type="NCBI Taxonomy" id="244447"/>
    <lineage>
        <taxon>Eukaryota</taxon>
        <taxon>Metazoa</taxon>
        <taxon>Chordata</taxon>
        <taxon>Craniata</taxon>
        <taxon>Vertebrata</taxon>
        <taxon>Euteleostomi</taxon>
        <taxon>Actinopterygii</taxon>
        <taxon>Neopterygii</taxon>
        <taxon>Teleostei</taxon>
        <taxon>Neoteleostei</taxon>
        <taxon>Acanthomorphata</taxon>
        <taxon>Carangaria</taxon>
        <taxon>Pleuronectiformes</taxon>
        <taxon>Pleuronectoidei</taxon>
        <taxon>Cynoglossidae</taxon>
        <taxon>Cynoglossinae</taxon>
        <taxon>Cynoglossus</taxon>
    </lineage>
</organism>
<evidence type="ECO:0000256" key="7">
    <source>
        <dbReference type="ARBA" id="ARBA00023015"/>
    </source>
</evidence>
<feature type="compositionally biased region" description="Polar residues" evidence="12">
    <location>
        <begin position="758"/>
        <end position="769"/>
    </location>
</feature>
<proteinExistence type="inferred from homology"/>
<evidence type="ECO:0000256" key="9">
    <source>
        <dbReference type="ARBA" id="ARBA00023163"/>
    </source>
</evidence>
<feature type="region of interest" description="Disordered" evidence="12">
    <location>
        <begin position="349"/>
        <end position="377"/>
    </location>
</feature>
<evidence type="ECO:0000256" key="11">
    <source>
        <dbReference type="PROSITE-ProRule" id="PRU00042"/>
    </source>
</evidence>
<dbReference type="KEGG" id="csem:103385243"/>
<comment type="subcellular location">
    <subcellularLocation>
        <location evidence="1">Nucleus</location>
    </subcellularLocation>
</comment>
<feature type="domain" description="C2H2-type" evidence="13">
    <location>
        <begin position="116"/>
        <end position="138"/>
    </location>
</feature>
<keyword evidence="8" id="KW-0238">DNA-binding</keyword>
<protein>
    <submittedName>
        <fullName evidence="14">Zinc finger protein 217</fullName>
    </submittedName>
</protein>
<dbReference type="GO" id="GO:0000981">
    <property type="term" value="F:DNA-binding transcription factor activity, RNA polymerase II-specific"/>
    <property type="evidence" value="ECO:0007669"/>
    <property type="project" value="TreeGrafter"/>
</dbReference>
<evidence type="ECO:0000256" key="6">
    <source>
        <dbReference type="ARBA" id="ARBA00022833"/>
    </source>
</evidence>
<evidence type="ECO:0000256" key="5">
    <source>
        <dbReference type="ARBA" id="ARBA00022771"/>
    </source>
</evidence>
<dbReference type="InterPro" id="IPR036236">
    <property type="entry name" value="Znf_C2H2_sf"/>
</dbReference>
<dbReference type="OrthoDB" id="8953863at2759"/>
<keyword evidence="15" id="KW-1185">Reference proteome</keyword>
<dbReference type="GeneTree" id="ENSGT00940000159884"/>